<evidence type="ECO:0000256" key="2">
    <source>
        <dbReference type="ARBA" id="ARBA00022692"/>
    </source>
</evidence>
<feature type="transmembrane region" description="Helical" evidence="5">
    <location>
        <begin position="205"/>
        <end position="227"/>
    </location>
</feature>
<feature type="transmembrane region" description="Helical" evidence="5">
    <location>
        <begin position="58"/>
        <end position="82"/>
    </location>
</feature>
<keyword evidence="3 5" id="KW-1133">Transmembrane helix</keyword>
<evidence type="ECO:0000256" key="4">
    <source>
        <dbReference type="ARBA" id="ARBA00023136"/>
    </source>
</evidence>
<feature type="transmembrane region" description="Helical" evidence="5">
    <location>
        <begin position="167"/>
        <end position="185"/>
    </location>
</feature>
<evidence type="ECO:0000313" key="7">
    <source>
        <dbReference type="Proteomes" id="UP000753802"/>
    </source>
</evidence>
<feature type="transmembrane region" description="Helical" evidence="5">
    <location>
        <begin position="136"/>
        <end position="155"/>
    </location>
</feature>
<evidence type="ECO:0000256" key="5">
    <source>
        <dbReference type="SAM" id="Phobius"/>
    </source>
</evidence>
<gene>
    <name evidence="6" type="ORF">GWC95_18630</name>
</gene>
<keyword evidence="2 5" id="KW-0812">Transmembrane</keyword>
<feature type="transmembrane region" description="Helical" evidence="5">
    <location>
        <begin position="103"/>
        <end position="124"/>
    </location>
</feature>
<feature type="transmembrane region" description="Helical" evidence="5">
    <location>
        <begin position="291"/>
        <end position="317"/>
    </location>
</feature>
<dbReference type="PANTHER" id="PTHR11706:SF2">
    <property type="entry name" value="TRANSPORTER PROTEIN"/>
    <property type="match status" value="1"/>
</dbReference>
<feature type="transmembrane region" description="Helical" evidence="5">
    <location>
        <begin position="248"/>
        <end position="271"/>
    </location>
</feature>
<dbReference type="EMBL" id="JAACJS010000015">
    <property type="protein sequence ID" value="NCI51947.1"/>
    <property type="molecule type" value="Genomic_DNA"/>
</dbReference>
<dbReference type="PANTHER" id="PTHR11706">
    <property type="entry name" value="SOLUTE CARRIER PROTEIN FAMILY 11 MEMBER"/>
    <property type="match status" value="1"/>
</dbReference>
<proteinExistence type="predicted"/>
<accession>A0ABW9ZXP6</accession>
<evidence type="ECO:0000256" key="3">
    <source>
        <dbReference type="ARBA" id="ARBA00022989"/>
    </source>
</evidence>
<protein>
    <submittedName>
        <fullName evidence="6">Divalent metal cation transporter</fullName>
    </submittedName>
</protein>
<dbReference type="Proteomes" id="UP000753802">
    <property type="component" value="Unassembled WGS sequence"/>
</dbReference>
<evidence type="ECO:0000256" key="1">
    <source>
        <dbReference type="ARBA" id="ARBA00004141"/>
    </source>
</evidence>
<evidence type="ECO:0000313" key="6">
    <source>
        <dbReference type="EMBL" id="NCI51947.1"/>
    </source>
</evidence>
<feature type="transmembrane region" description="Helical" evidence="5">
    <location>
        <begin position="395"/>
        <end position="413"/>
    </location>
</feature>
<comment type="caution">
    <text evidence="6">The sequence shown here is derived from an EMBL/GenBank/DDBJ whole genome shotgun (WGS) entry which is preliminary data.</text>
</comment>
<dbReference type="InterPro" id="IPR001046">
    <property type="entry name" value="NRAMP_fam"/>
</dbReference>
<comment type="subcellular location">
    <subcellularLocation>
        <location evidence="1">Membrane</location>
        <topology evidence="1">Multi-pass membrane protein</topology>
    </subcellularLocation>
</comment>
<organism evidence="6 7">
    <name type="scientific">Sediminibacterium roseum</name>
    <dbReference type="NCBI Taxonomy" id="1978412"/>
    <lineage>
        <taxon>Bacteria</taxon>
        <taxon>Pseudomonadati</taxon>
        <taxon>Bacteroidota</taxon>
        <taxon>Chitinophagia</taxon>
        <taxon>Chitinophagales</taxon>
        <taxon>Chitinophagaceae</taxon>
        <taxon>Sediminibacterium</taxon>
    </lineage>
</organism>
<name>A0ABW9ZXP6_9BACT</name>
<sequence length="415" mass="44808">MPFVLQKRYSTRLRKIILRSKVSKYGLFSGASLGAAFLMANSSIGPGFLTQTTVFTQQLMASFGFVILVSFLLDIGAQLNTWRILTVSELRAQDLSNKLLPGLGYLIAALIVMGGFTFNIANIAGCGLGVNVLTGLSFQSGAIISCIAALLLFWIREMDKMLDNFTRIAGTAKIILTLVIAISSHPPVLQALHHTFVPETLSTQAIVTIVGGTVGGYITFSGAHRLLDAGIKGKENIKQVNKSAISGIVISGLMRFILFFAVLGVLTQGAVLDHDNPPASVFRFAAGEFGFKVFGIVLWSAAISSVIGAAYTSVSFLKTFHPLLVKHERLCISIFIIISTLVFVFIGKPRQLLLLAGMVNGLILPLALAVLLIASTKSRLMNGYQHPRWMQMAGWIVVLVMGWMGSVAIVEWMKG</sequence>
<keyword evidence="7" id="KW-1185">Reference proteome</keyword>
<feature type="transmembrane region" description="Helical" evidence="5">
    <location>
        <begin position="329"/>
        <end position="346"/>
    </location>
</feature>
<reference evidence="6 7" key="1">
    <citation type="submission" date="2020-01" db="EMBL/GenBank/DDBJ databases">
        <title>Genome analysis.</title>
        <authorList>
            <person name="Wu S."/>
            <person name="Wang G."/>
        </authorList>
    </citation>
    <scope>NUCLEOTIDE SEQUENCE [LARGE SCALE GENOMIC DNA]</scope>
    <source>
        <strain evidence="6 7">SYL130</strain>
    </source>
</reference>
<keyword evidence="4 5" id="KW-0472">Membrane</keyword>
<feature type="transmembrane region" description="Helical" evidence="5">
    <location>
        <begin position="352"/>
        <end position="374"/>
    </location>
</feature>
<dbReference type="Pfam" id="PF01566">
    <property type="entry name" value="Nramp"/>
    <property type="match status" value="1"/>
</dbReference>